<protein>
    <recommendedName>
        <fullName evidence="4">Defensin</fullName>
    </recommendedName>
</protein>
<evidence type="ECO:0000256" key="1">
    <source>
        <dbReference type="SAM" id="SignalP"/>
    </source>
</evidence>
<evidence type="ECO:0008006" key="4">
    <source>
        <dbReference type="Google" id="ProtNLM"/>
    </source>
</evidence>
<evidence type="ECO:0000313" key="2">
    <source>
        <dbReference type="EMBL" id="KAG2558804.1"/>
    </source>
</evidence>
<sequence>MARKAIVAAAASVIALILSSFLLPSGVEAGLQTGGCKLTTCNLCKPRCQYEGNDGGFCDARKNCICVDCSKHGDGPSRLVHEHERRHR</sequence>
<comment type="caution">
    <text evidence="2">The sequence shown here is derived from an EMBL/GenBank/DDBJ whole genome shotgun (WGS) entry which is preliminary data.</text>
</comment>
<proteinExistence type="predicted"/>
<feature type="signal peptide" evidence="1">
    <location>
        <begin position="1"/>
        <end position="29"/>
    </location>
</feature>
<dbReference type="EMBL" id="CM029052">
    <property type="protein sequence ID" value="KAG2558804.1"/>
    <property type="molecule type" value="Genomic_DNA"/>
</dbReference>
<organism evidence="2 3">
    <name type="scientific">Panicum virgatum</name>
    <name type="common">Blackwell switchgrass</name>
    <dbReference type="NCBI Taxonomy" id="38727"/>
    <lineage>
        <taxon>Eukaryota</taxon>
        <taxon>Viridiplantae</taxon>
        <taxon>Streptophyta</taxon>
        <taxon>Embryophyta</taxon>
        <taxon>Tracheophyta</taxon>
        <taxon>Spermatophyta</taxon>
        <taxon>Magnoliopsida</taxon>
        <taxon>Liliopsida</taxon>
        <taxon>Poales</taxon>
        <taxon>Poaceae</taxon>
        <taxon>PACMAD clade</taxon>
        <taxon>Panicoideae</taxon>
        <taxon>Panicodae</taxon>
        <taxon>Paniceae</taxon>
        <taxon>Panicinae</taxon>
        <taxon>Panicum</taxon>
        <taxon>Panicum sect. Hiantes</taxon>
    </lineage>
</organism>
<reference evidence="2" key="1">
    <citation type="submission" date="2020-05" db="EMBL/GenBank/DDBJ databases">
        <title>WGS assembly of Panicum virgatum.</title>
        <authorList>
            <person name="Lovell J.T."/>
            <person name="Jenkins J."/>
            <person name="Shu S."/>
            <person name="Juenger T.E."/>
            <person name="Schmutz J."/>
        </authorList>
    </citation>
    <scope>NUCLEOTIDE SEQUENCE</scope>
    <source>
        <strain evidence="2">AP13</strain>
    </source>
</reference>
<dbReference type="Proteomes" id="UP000823388">
    <property type="component" value="Chromosome 8N"/>
</dbReference>
<name>A0A8T0PKL5_PANVG</name>
<accession>A0A8T0PKL5</accession>
<keyword evidence="3" id="KW-1185">Reference proteome</keyword>
<gene>
    <name evidence="2" type="ORF">PVAP13_8NG340830</name>
</gene>
<feature type="chain" id="PRO_5035902046" description="Defensin" evidence="1">
    <location>
        <begin position="30"/>
        <end position="88"/>
    </location>
</feature>
<keyword evidence="1" id="KW-0732">Signal</keyword>
<evidence type="ECO:0000313" key="3">
    <source>
        <dbReference type="Proteomes" id="UP000823388"/>
    </source>
</evidence>
<dbReference type="AlphaFoldDB" id="A0A8T0PKL5"/>